<dbReference type="KEGG" id="swp:swp_0121"/>
<dbReference type="STRING" id="225849.swp_0121"/>
<protein>
    <submittedName>
        <fullName evidence="1">Uncharacterized protein</fullName>
    </submittedName>
</protein>
<accession>B8CGX2</accession>
<dbReference type="OrthoDB" id="935695at2"/>
<evidence type="ECO:0000313" key="2">
    <source>
        <dbReference type="Proteomes" id="UP000000753"/>
    </source>
</evidence>
<sequence length="120" mass="13409">MVLLLLNSFDDGADIALSAADLFALEDESIEKLEEQDFADEHSLDAQRYFATLCLIPIALSIWPVQSPSVFSIQSALVKKWLFPFKPMQSRSGKTEVLTKCGVQNVVCFIIGFGYTTKWT</sequence>
<dbReference type="Proteomes" id="UP000000753">
    <property type="component" value="Chromosome"/>
</dbReference>
<dbReference type="HOGENOM" id="CLU_2048150_0_0_6"/>
<dbReference type="EMBL" id="CP000472">
    <property type="protein sequence ID" value="ACJ26965.1"/>
    <property type="molecule type" value="Genomic_DNA"/>
</dbReference>
<keyword evidence="2" id="KW-1185">Reference proteome</keyword>
<evidence type="ECO:0000313" key="1">
    <source>
        <dbReference type="EMBL" id="ACJ26965.1"/>
    </source>
</evidence>
<dbReference type="Pfam" id="PF14247">
    <property type="entry name" value="DUF4344"/>
    <property type="match status" value="1"/>
</dbReference>
<gene>
    <name evidence="1" type="ordered locus">swp_0121</name>
</gene>
<name>B8CGX2_SHEPW</name>
<dbReference type="RefSeq" id="WP_020910349.1">
    <property type="nucleotide sequence ID" value="NC_011566.1"/>
</dbReference>
<dbReference type="AlphaFoldDB" id="B8CGX2"/>
<proteinExistence type="predicted"/>
<reference evidence="1 2" key="1">
    <citation type="journal article" date="2008" name="PLoS ONE">
        <title>Environmental adaptation: genomic analysis of the piezotolerant and psychrotolerant deep-sea iron reducing bacterium Shewanella piezotolerans WP3.</title>
        <authorList>
            <person name="Wang F."/>
            <person name="Wang J."/>
            <person name="Jian H."/>
            <person name="Zhang B."/>
            <person name="Li S."/>
            <person name="Wang F."/>
            <person name="Zeng X."/>
            <person name="Gao L."/>
            <person name="Bartlett D.H."/>
            <person name="Yu J."/>
            <person name="Hu S."/>
            <person name="Xiao X."/>
        </authorList>
    </citation>
    <scope>NUCLEOTIDE SEQUENCE [LARGE SCALE GENOMIC DNA]</scope>
    <source>
        <strain evidence="2">WP3 / JCM 13877</strain>
    </source>
</reference>
<dbReference type="InterPro" id="IPR025644">
    <property type="entry name" value="DUF4344"/>
</dbReference>
<organism evidence="1 2">
    <name type="scientific">Shewanella piezotolerans (strain WP3 / JCM 13877)</name>
    <dbReference type="NCBI Taxonomy" id="225849"/>
    <lineage>
        <taxon>Bacteria</taxon>
        <taxon>Pseudomonadati</taxon>
        <taxon>Pseudomonadota</taxon>
        <taxon>Gammaproteobacteria</taxon>
        <taxon>Alteromonadales</taxon>
        <taxon>Shewanellaceae</taxon>
        <taxon>Shewanella</taxon>
    </lineage>
</organism>